<organism evidence="2 3">
    <name type="scientific">Clostridium grantii DSM 8605</name>
    <dbReference type="NCBI Taxonomy" id="1121316"/>
    <lineage>
        <taxon>Bacteria</taxon>
        <taxon>Bacillati</taxon>
        <taxon>Bacillota</taxon>
        <taxon>Clostridia</taxon>
        <taxon>Eubacteriales</taxon>
        <taxon>Clostridiaceae</taxon>
        <taxon>Clostridium</taxon>
    </lineage>
</organism>
<keyword evidence="1" id="KW-1133">Transmembrane helix</keyword>
<dbReference type="EMBL" id="FQXM01000007">
    <property type="protein sequence ID" value="SHH59844.1"/>
    <property type="molecule type" value="Genomic_DNA"/>
</dbReference>
<feature type="transmembrane region" description="Helical" evidence="1">
    <location>
        <begin position="137"/>
        <end position="157"/>
    </location>
</feature>
<evidence type="ECO:0000256" key="1">
    <source>
        <dbReference type="SAM" id="Phobius"/>
    </source>
</evidence>
<dbReference type="Proteomes" id="UP000184447">
    <property type="component" value="Unassembled WGS sequence"/>
</dbReference>
<feature type="transmembrane region" description="Helical" evidence="1">
    <location>
        <begin position="96"/>
        <end position="117"/>
    </location>
</feature>
<evidence type="ECO:0000313" key="3">
    <source>
        <dbReference type="Proteomes" id="UP000184447"/>
    </source>
</evidence>
<dbReference type="STRING" id="1121316.SAMN02745207_01669"/>
<sequence>MEKQTLRRADLVMSIVLLSIAVFVFVISLELMIRTLSLTNPANAIWYRSSGLVPMIVSVLLAICSVSLFFKAWNDGARFDFFTKEKIAYFFTCREFKVAISIIGWLAIYIFILLGPMEKIIYDALYNVDGISWIIPYYLPYILMTFIFLFVFMIVFSDRGKRKNWITSAIISLSVSLIVAYLFGDVAMIILP</sequence>
<keyword evidence="3" id="KW-1185">Reference proteome</keyword>
<keyword evidence="1" id="KW-0472">Membrane</keyword>
<feature type="transmembrane region" description="Helical" evidence="1">
    <location>
        <begin position="169"/>
        <end position="191"/>
    </location>
</feature>
<dbReference type="OrthoDB" id="2086954at2"/>
<feature type="transmembrane region" description="Helical" evidence="1">
    <location>
        <begin position="45"/>
        <end position="70"/>
    </location>
</feature>
<dbReference type="RefSeq" id="WP_073337971.1">
    <property type="nucleotide sequence ID" value="NZ_FQXM01000007.1"/>
</dbReference>
<evidence type="ECO:0000313" key="2">
    <source>
        <dbReference type="EMBL" id="SHH59844.1"/>
    </source>
</evidence>
<reference evidence="2 3" key="1">
    <citation type="submission" date="2016-11" db="EMBL/GenBank/DDBJ databases">
        <authorList>
            <person name="Jaros S."/>
            <person name="Januszkiewicz K."/>
            <person name="Wedrychowicz H."/>
        </authorList>
    </citation>
    <scope>NUCLEOTIDE SEQUENCE [LARGE SCALE GENOMIC DNA]</scope>
    <source>
        <strain evidence="2 3">DSM 8605</strain>
    </source>
</reference>
<accession>A0A1M5UA21</accession>
<proteinExistence type="predicted"/>
<dbReference type="AlphaFoldDB" id="A0A1M5UA21"/>
<feature type="transmembrane region" description="Helical" evidence="1">
    <location>
        <begin position="12"/>
        <end position="33"/>
    </location>
</feature>
<keyword evidence="1" id="KW-0812">Transmembrane</keyword>
<gene>
    <name evidence="2" type="ORF">SAMN02745207_01669</name>
</gene>
<name>A0A1M5UA21_9CLOT</name>
<protein>
    <submittedName>
        <fullName evidence="2">Tripartite tricarboxylate transporter TctB family protein</fullName>
    </submittedName>
</protein>